<protein>
    <submittedName>
        <fullName evidence="7">CAMK family protein kinase</fullName>
    </submittedName>
</protein>
<reference evidence="7" key="2">
    <citation type="journal article" date="2007" name="Science">
        <title>Draft genome sequence of the sexually transmitted pathogen Trichomonas vaginalis.</title>
        <authorList>
            <person name="Carlton J.M."/>
            <person name="Hirt R.P."/>
            <person name="Silva J.C."/>
            <person name="Delcher A.L."/>
            <person name="Schatz M."/>
            <person name="Zhao Q."/>
            <person name="Wortman J.R."/>
            <person name="Bidwell S.L."/>
            <person name="Alsmark U.C.M."/>
            <person name="Besteiro S."/>
            <person name="Sicheritz-Ponten T."/>
            <person name="Noel C.J."/>
            <person name="Dacks J.B."/>
            <person name="Foster P.G."/>
            <person name="Simillion C."/>
            <person name="Van de Peer Y."/>
            <person name="Miranda-Saavedra D."/>
            <person name="Barton G.J."/>
            <person name="Westrop G.D."/>
            <person name="Mueller S."/>
            <person name="Dessi D."/>
            <person name="Fiori P.L."/>
            <person name="Ren Q."/>
            <person name="Paulsen I."/>
            <person name="Zhang H."/>
            <person name="Bastida-Corcuera F.D."/>
            <person name="Simoes-Barbosa A."/>
            <person name="Brown M.T."/>
            <person name="Hayes R.D."/>
            <person name="Mukherjee M."/>
            <person name="Okumura C.Y."/>
            <person name="Schneider R."/>
            <person name="Smith A.J."/>
            <person name="Vanacova S."/>
            <person name="Villalvazo M."/>
            <person name="Haas B.J."/>
            <person name="Pertea M."/>
            <person name="Feldblyum T.V."/>
            <person name="Utterback T.R."/>
            <person name="Shu C.L."/>
            <person name="Osoegawa K."/>
            <person name="de Jong P.J."/>
            <person name="Hrdy I."/>
            <person name="Horvathova L."/>
            <person name="Zubacova Z."/>
            <person name="Dolezal P."/>
            <person name="Malik S.B."/>
            <person name="Logsdon J.M. Jr."/>
            <person name="Henze K."/>
            <person name="Gupta A."/>
            <person name="Wang C.C."/>
            <person name="Dunne R.L."/>
            <person name="Upcroft J.A."/>
            <person name="Upcroft P."/>
            <person name="White O."/>
            <person name="Salzberg S.L."/>
            <person name="Tang P."/>
            <person name="Chiu C.-H."/>
            <person name="Lee Y.-S."/>
            <person name="Embley T.M."/>
            <person name="Coombs G.H."/>
            <person name="Mottram J.C."/>
            <person name="Tachezy J."/>
            <person name="Fraser-Liggett C.M."/>
            <person name="Johnson P.J."/>
        </authorList>
    </citation>
    <scope>NUCLEOTIDE SEQUENCE [LARGE SCALE GENOMIC DNA]</scope>
    <source>
        <strain evidence="7">G3</strain>
    </source>
</reference>
<gene>
    <name evidence="7" type="ORF">TVAG_354980</name>
</gene>
<dbReference type="EMBL" id="DS113378">
    <property type="protein sequence ID" value="EAY08439.1"/>
    <property type="molecule type" value="Genomic_DNA"/>
</dbReference>
<dbReference type="InParanoid" id="A2EFY3"/>
<dbReference type="OrthoDB" id="5859392at2759"/>
<dbReference type="STRING" id="5722.A2EFY3"/>
<feature type="domain" description="Protein kinase" evidence="6">
    <location>
        <begin position="10"/>
        <end position="262"/>
    </location>
</feature>
<evidence type="ECO:0000256" key="2">
    <source>
        <dbReference type="ARBA" id="ARBA00022679"/>
    </source>
</evidence>
<proteinExistence type="predicted"/>
<dbReference type="GO" id="GO:0005524">
    <property type="term" value="F:ATP binding"/>
    <property type="evidence" value="ECO:0007669"/>
    <property type="project" value="UniProtKB-KW"/>
</dbReference>
<evidence type="ECO:0000313" key="7">
    <source>
        <dbReference type="EMBL" id="EAY08439.1"/>
    </source>
</evidence>
<dbReference type="Proteomes" id="UP000001542">
    <property type="component" value="Unassembled WGS sequence"/>
</dbReference>
<dbReference type="SMR" id="A2EFY3"/>
<dbReference type="PANTHER" id="PTHR24346:SF82">
    <property type="entry name" value="KP78A-RELATED"/>
    <property type="match status" value="1"/>
</dbReference>
<evidence type="ECO:0000259" key="6">
    <source>
        <dbReference type="PROSITE" id="PS50011"/>
    </source>
</evidence>
<evidence type="ECO:0000256" key="4">
    <source>
        <dbReference type="ARBA" id="ARBA00022777"/>
    </source>
</evidence>
<dbReference type="SUPFAM" id="SSF56112">
    <property type="entry name" value="Protein kinase-like (PK-like)"/>
    <property type="match status" value="1"/>
</dbReference>
<dbReference type="PROSITE" id="PS50011">
    <property type="entry name" value="PROTEIN_KINASE_DOM"/>
    <property type="match status" value="1"/>
</dbReference>
<evidence type="ECO:0000256" key="5">
    <source>
        <dbReference type="ARBA" id="ARBA00022840"/>
    </source>
</evidence>
<organism evidence="7 8">
    <name type="scientific">Trichomonas vaginalis (strain ATCC PRA-98 / G3)</name>
    <dbReference type="NCBI Taxonomy" id="412133"/>
    <lineage>
        <taxon>Eukaryota</taxon>
        <taxon>Metamonada</taxon>
        <taxon>Parabasalia</taxon>
        <taxon>Trichomonadida</taxon>
        <taxon>Trichomonadidae</taxon>
        <taxon>Trichomonas</taxon>
    </lineage>
</organism>
<evidence type="ECO:0000256" key="3">
    <source>
        <dbReference type="ARBA" id="ARBA00022741"/>
    </source>
</evidence>
<keyword evidence="5" id="KW-0067">ATP-binding</keyword>
<name>A2EFY3_TRIV3</name>
<dbReference type="GO" id="GO:0005737">
    <property type="term" value="C:cytoplasm"/>
    <property type="evidence" value="ECO:0000318"/>
    <property type="project" value="GO_Central"/>
</dbReference>
<dbReference type="Pfam" id="PF00069">
    <property type="entry name" value="Pkinase"/>
    <property type="match status" value="1"/>
</dbReference>
<dbReference type="InterPro" id="IPR000719">
    <property type="entry name" value="Prot_kinase_dom"/>
</dbReference>
<reference evidence="7" key="1">
    <citation type="submission" date="2006-10" db="EMBL/GenBank/DDBJ databases">
        <authorList>
            <person name="Amadeo P."/>
            <person name="Zhao Q."/>
            <person name="Wortman J."/>
            <person name="Fraser-Liggett C."/>
            <person name="Carlton J."/>
        </authorList>
    </citation>
    <scope>NUCLEOTIDE SEQUENCE</scope>
    <source>
        <strain evidence="7">G3</strain>
    </source>
</reference>
<dbReference type="RefSeq" id="XP_001320662.1">
    <property type="nucleotide sequence ID" value="XM_001320627.1"/>
</dbReference>
<accession>A2EFY3</accession>
<dbReference type="KEGG" id="tva:4766338"/>
<evidence type="ECO:0000313" key="8">
    <source>
        <dbReference type="Proteomes" id="UP000001542"/>
    </source>
</evidence>
<dbReference type="VEuPathDB" id="TrichDB:TVAG_354980"/>
<keyword evidence="4 7" id="KW-0418">Kinase</keyword>
<dbReference type="VEuPathDB" id="TrichDB:TVAGG3_0516000"/>
<keyword evidence="2" id="KW-0808">Transferase</keyword>
<dbReference type="eggNOG" id="KOG0586">
    <property type="taxonomic scope" value="Eukaryota"/>
</dbReference>
<dbReference type="GO" id="GO:0004674">
    <property type="term" value="F:protein serine/threonine kinase activity"/>
    <property type="evidence" value="ECO:0000318"/>
    <property type="project" value="GO_Central"/>
</dbReference>
<dbReference type="SMART" id="SM00220">
    <property type="entry name" value="S_TKc"/>
    <property type="match status" value="1"/>
</dbReference>
<keyword evidence="3" id="KW-0547">Nucleotide-binding</keyword>
<dbReference type="FunFam" id="1.10.510.10:FF:001805">
    <property type="entry name" value="CAMK family protein kinase"/>
    <property type="match status" value="1"/>
</dbReference>
<evidence type="ECO:0000256" key="1">
    <source>
        <dbReference type="ARBA" id="ARBA00022527"/>
    </source>
</evidence>
<dbReference type="InterPro" id="IPR011009">
    <property type="entry name" value="Kinase-like_dom_sf"/>
</dbReference>
<dbReference type="Gene3D" id="1.10.510.10">
    <property type="entry name" value="Transferase(Phosphotransferase) domain 1"/>
    <property type="match status" value="1"/>
</dbReference>
<sequence>MEVSSLIDFYTLNGIVETHENITVYNAIGKAANRMYNVSRIPKDLAKSTTRNPFSMLLSLKSEFLVNCVDVFEDSKTFYAAYELPNGTPLIETIHTGSRIKEERAAYILNQLLQAVKYLHQSGFGNIQINPQTIFVTPNDDVTITDYSFLANIPYNERLQTRPEILENAPPEFFKSGSYVASQANVWSIGVIAYILVTGSHPFKTNTHSYNQSEYIIKESILQQIQIPSYISTSAHNFIQRSLEIEPTRRFSIDQCIGHLWISKQSKKMVKVSSFNSFNSLQFDDKNIFKSNGLSTLSPTTKNSPTRFSSSNLSSLSLFSNMRPPSEFDF</sequence>
<keyword evidence="8" id="KW-1185">Reference proteome</keyword>
<dbReference type="PANTHER" id="PTHR24346">
    <property type="entry name" value="MAP/MICROTUBULE AFFINITY-REGULATING KINASE"/>
    <property type="match status" value="1"/>
</dbReference>
<keyword evidence="1" id="KW-0723">Serine/threonine-protein kinase</keyword>
<dbReference type="AlphaFoldDB" id="A2EFY3"/>